<sequence length="79" mass="8784">MSDSAKDQDASKAELLQLSALDADFIRVLEDLVDALLANGTLRLTDLPPQALAKLDQRRRARERLRNSLDLIGDDEPLL</sequence>
<dbReference type="Proteomes" id="UP000321199">
    <property type="component" value="Chromosome"/>
</dbReference>
<dbReference type="AlphaFoldDB" id="A0A5B8RUW1"/>
<protein>
    <recommendedName>
        <fullName evidence="3">Tryptophan synthase subunit beta like protein</fullName>
    </recommendedName>
</protein>
<dbReference type="OrthoDB" id="8527830at2"/>
<evidence type="ECO:0000313" key="1">
    <source>
        <dbReference type="EMBL" id="QEA12464.1"/>
    </source>
</evidence>
<dbReference type="EMBL" id="CP042344">
    <property type="protein sequence ID" value="QEA12464.1"/>
    <property type="molecule type" value="Genomic_DNA"/>
</dbReference>
<dbReference type="RefSeq" id="WP_146912060.1">
    <property type="nucleotide sequence ID" value="NZ_CP042344.1"/>
</dbReference>
<evidence type="ECO:0000313" key="2">
    <source>
        <dbReference type="Proteomes" id="UP000321199"/>
    </source>
</evidence>
<keyword evidence="2" id="KW-1185">Reference proteome</keyword>
<evidence type="ECO:0008006" key="3">
    <source>
        <dbReference type="Google" id="ProtNLM"/>
    </source>
</evidence>
<gene>
    <name evidence="1" type="ORF">FOZ74_05145</name>
</gene>
<name>A0A5B8RUW1_9BURK</name>
<dbReference type="KEGG" id="cof:FOZ74_05145"/>
<organism evidence="1 2">
    <name type="scientific">Comamonas flocculans</name>
    <dbReference type="NCBI Taxonomy" id="2597701"/>
    <lineage>
        <taxon>Bacteria</taxon>
        <taxon>Pseudomonadati</taxon>
        <taxon>Pseudomonadota</taxon>
        <taxon>Betaproteobacteria</taxon>
        <taxon>Burkholderiales</taxon>
        <taxon>Comamonadaceae</taxon>
        <taxon>Comamonas</taxon>
    </lineage>
</organism>
<proteinExistence type="predicted"/>
<reference evidence="1 2" key="1">
    <citation type="submission" date="2019-07" db="EMBL/GenBank/DDBJ databases">
        <title>Complete genome sequence of Comamonas sp. NLF 7-7 isolated from livestock.</title>
        <authorList>
            <person name="Kim D.H."/>
            <person name="Kim J.G."/>
        </authorList>
    </citation>
    <scope>NUCLEOTIDE SEQUENCE [LARGE SCALE GENOMIC DNA]</scope>
    <source>
        <strain evidence="1 2">NLF 7-7</strain>
    </source>
</reference>
<accession>A0A5B8RUW1</accession>